<dbReference type="PANTHER" id="PTHR34039:SF1">
    <property type="entry name" value="UPF0102 PROTEIN YRAN"/>
    <property type="match status" value="1"/>
</dbReference>
<dbReference type="InterPro" id="IPR011335">
    <property type="entry name" value="Restrct_endonuc-II-like"/>
</dbReference>
<evidence type="ECO:0000313" key="4">
    <source>
        <dbReference type="Proteomes" id="UP000593719"/>
    </source>
</evidence>
<gene>
    <name evidence="3" type="ORF">FJR45_10715</name>
</gene>
<evidence type="ECO:0000313" key="3">
    <source>
        <dbReference type="EMBL" id="QOP44392.1"/>
    </source>
</evidence>
<dbReference type="SUPFAM" id="SSF52980">
    <property type="entry name" value="Restriction endonuclease-like"/>
    <property type="match status" value="1"/>
</dbReference>
<dbReference type="HAMAP" id="MF_00048">
    <property type="entry name" value="UPF0102"/>
    <property type="match status" value="1"/>
</dbReference>
<sequence>MSRAKGNIAEDKAVSVLTQNGYQIIERNFYSRFGEIDIIATKDDVLHFVEVKSGEDYELAIQNITPTKLSRLIKTAHVYMKKNALDPDYMFDALIVTPKNIEILENITI</sequence>
<dbReference type="EMBL" id="CP041235">
    <property type="protein sequence ID" value="QOP44392.1"/>
    <property type="molecule type" value="Genomic_DNA"/>
</dbReference>
<dbReference type="Pfam" id="PF02021">
    <property type="entry name" value="UPF0102"/>
    <property type="match status" value="1"/>
</dbReference>
<evidence type="ECO:0000256" key="1">
    <source>
        <dbReference type="ARBA" id="ARBA00006738"/>
    </source>
</evidence>
<name>A0A7M1B6R5_9BACT</name>
<reference evidence="3 4" key="1">
    <citation type="submission" date="2019-06" db="EMBL/GenBank/DDBJ databases">
        <title>Sulfurimonas gotlandica sp. nov., a chemoautotrophic and psychrotolerant epsilonproteobacterium isolated from a pelagic redoxcline, and an emended description of the genus Sulfurimonas.</title>
        <authorList>
            <person name="Wang S."/>
            <person name="Jiang L."/>
            <person name="Shao Z."/>
        </authorList>
    </citation>
    <scope>NUCLEOTIDE SEQUENCE [LARGE SCALE GENOMIC DNA]</scope>
    <source>
        <strain evidence="3 4">S2-6</strain>
    </source>
</reference>
<dbReference type="PANTHER" id="PTHR34039">
    <property type="entry name" value="UPF0102 PROTEIN YRAN"/>
    <property type="match status" value="1"/>
</dbReference>
<dbReference type="InterPro" id="IPR011856">
    <property type="entry name" value="tRNA_endonuc-like_dom_sf"/>
</dbReference>
<comment type="similarity">
    <text evidence="1 2">Belongs to the UPF0102 family.</text>
</comment>
<accession>A0A7M1B6R5</accession>
<dbReference type="AlphaFoldDB" id="A0A7M1B6R5"/>
<organism evidence="3 4">
    <name type="scientific">Sulfurimonas sediminis</name>
    <dbReference type="NCBI Taxonomy" id="2590020"/>
    <lineage>
        <taxon>Bacteria</taxon>
        <taxon>Pseudomonadati</taxon>
        <taxon>Campylobacterota</taxon>
        <taxon>Epsilonproteobacteria</taxon>
        <taxon>Campylobacterales</taxon>
        <taxon>Sulfurimonadaceae</taxon>
        <taxon>Sulfurimonas</taxon>
    </lineage>
</organism>
<dbReference type="Proteomes" id="UP000593719">
    <property type="component" value="Chromosome"/>
</dbReference>
<evidence type="ECO:0000256" key="2">
    <source>
        <dbReference type="HAMAP-Rule" id="MF_00048"/>
    </source>
</evidence>
<dbReference type="RefSeq" id="WP_193150536.1">
    <property type="nucleotide sequence ID" value="NZ_CP041235.1"/>
</dbReference>
<dbReference type="KEGG" id="ssei:FJR45_10715"/>
<dbReference type="NCBIfam" id="NF009152">
    <property type="entry name" value="PRK12497.2-4"/>
    <property type="match status" value="1"/>
</dbReference>
<proteinExistence type="inferred from homology"/>
<protein>
    <recommendedName>
        <fullName evidence="2">UPF0102 protein FJR45_10715</fullName>
    </recommendedName>
</protein>
<dbReference type="Gene3D" id="3.40.1350.10">
    <property type="match status" value="1"/>
</dbReference>
<dbReference type="InterPro" id="IPR003509">
    <property type="entry name" value="UPF0102_YraN-like"/>
</dbReference>
<dbReference type="GO" id="GO:0003676">
    <property type="term" value="F:nucleic acid binding"/>
    <property type="evidence" value="ECO:0007669"/>
    <property type="project" value="InterPro"/>
</dbReference>
<keyword evidence="4" id="KW-1185">Reference proteome</keyword>